<evidence type="ECO:0000256" key="7">
    <source>
        <dbReference type="ARBA" id="ARBA00022840"/>
    </source>
</evidence>
<dbReference type="FunFam" id="3.30.200.20:FF:000078">
    <property type="entry name" value="Serine/threonine-protein kinase nrc-2"/>
    <property type="match status" value="1"/>
</dbReference>
<dbReference type="SUPFAM" id="SSF56112">
    <property type="entry name" value="Protein kinase-like (PK-like)"/>
    <property type="match status" value="1"/>
</dbReference>
<evidence type="ECO:0000313" key="13">
    <source>
        <dbReference type="Proteomes" id="UP000761534"/>
    </source>
</evidence>
<feature type="region of interest" description="Disordered" evidence="10">
    <location>
        <begin position="716"/>
        <end position="832"/>
    </location>
</feature>
<dbReference type="SMART" id="SM00220">
    <property type="entry name" value="S_TKc"/>
    <property type="match status" value="1"/>
</dbReference>
<comment type="catalytic activity">
    <reaction evidence="8">
        <text>L-threonyl-[protein] + ATP = O-phospho-L-threonyl-[protein] + ADP + H(+)</text>
        <dbReference type="Rhea" id="RHEA:46608"/>
        <dbReference type="Rhea" id="RHEA-COMP:11060"/>
        <dbReference type="Rhea" id="RHEA-COMP:11605"/>
        <dbReference type="ChEBI" id="CHEBI:15378"/>
        <dbReference type="ChEBI" id="CHEBI:30013"/>
        <dbReference type="ChEBI" id="CHEBI:30616"/>
        <dbReference type="ChEBI" id="CHEBI:61977"/>
        <dbReference type="ChEBI" id="CHEBI:456216"/>
        <dbReference type="EC" id="2.7.11.1"/>
    </reaction>
</comment>
<comment type="catalytic activity">
    <reaction evidence="9">
        <text>L-seryl-[protein] + ATP = O-phospho-L-seryl-[protein] + ADP + H(+)</text>
        <dbReference type="Rhea" id="RHEA:17989"/>
        <dbReference type="Rhea" id="RHEA-COMP:9863"/>
        <dbReference type="Rhea" id="RHEA-COMP:11604"/>
        <dbReference type="ChEBI" id="CHEBI:15378"/>
        <dbReference type="ChEBI" id="CHEBI:29999"/>
        <dbReference type="ChEBI" id="CHEBI:30616"/>
        <dbReference type="ChEBI" id="CHEBI:83421"/>
        <dbReference type="ChEBI" id="CHEBI:456216"/>
        <dbReference type="EC" id="2.7.11.1"/>
    </reaction>
</comment>
<sequence length="832" mass="89809">MATTTTQGSATPPPPPPPAVASPFESPTAAASSPAGSDDKSSSSPKFFGTRSKNRSRAMTVPSQMSSSKEESEKANNTTTASNNNNNNSTSNTAASNSGNFPQKLRNLFKFSSFSNHSDSDNHEPANNNSTASHHHHHEKTKKSRFLRLRSPSSPAAVVLDQSKSTSGDEDSSTTPPPDSLHPPPLPSGIQTANASPVAQPTDSIQDANPYFAFQGLPPHHADSKNRETDQAAKVQKIPEMSLDTKENDSSGGAQGNGNTNLAPPKGLFSRNLRRVASAPNGIKQMLGVSSQASDSSNPASPAPTATASAGTSTTPPPTAVFPEKKEAHSANNSTSNLLSIPASGTSTPKRSRAGSKSSSYNRTYSSSSIKIRDVEVGPASFSKVKLLGKGDVGKVYLVREKKSHHLYAMKVLSKKEMIARNKIKRALAEQEILATSNHPFIVTLYHSFQSDEHLYLCMEYCMGGEFFRALQTLEGKCLREPDARFYAAEVTAALEYLHLMGYIYRDLKPENILLHQSGHIMLSDFDLSKQSGSEAAPTIINGGRSGSSTGNLPAIDTKACIADFRTNSFVGTEEYIAPEVIRGNGHTSAVDWWTLGILLYEMLYGTTPFKGKNRNTTFANILKNDVPFLDGGFQPLTSACKNIIRKLLIKDENKRLGSRAGASDIKAHAFFKTTQWALLRNQTPPIVPVYGGKNGASSTSAKGWEHNADSVDFVKAKPTNAASTRSGGIESGSEMTESESEDPFSNFNSITLHHDGCDFDEENEIYEEEEEEEYERNHNLQPTHQEEDEGDIADDEGADDPLKSIAVQQMKAGGGFQSQKQYSYKNSASAK</sequence>
<accession>A0A642VB55</accession>
<dbReference type="FunFam" id="1.10.510.10:FF:000121">
    <property type="entry name" value="Serine/threonine-protein kinase nrc-2"/>
    <property type="match status" value="1"/>
</dbReference>
<feature type="compositionally biased region" description="Acidic residues" evidence="10">
    <location>
        <begin position="759"/>
        <end position="775"/>
    </location>
</feature>
<dbReference type="GO" id="GO:0097035">
    <property type="term" value="P:regulation of membrane lipid distribution"/>
    <property type="evidence" value="ECO:0007669"/>
    <property type="project" value="UniProtKB-ARBA"/>
</dbReference>
<feature type="compositionally biased region" description="Basic residues" evidence="10">
    <location>
        <begin position="133"/>
        <end position="148"/>
    </location>
</feature>
<feature type="compositionally biased region" description="Pro residues" evidence="10">
    <location>
        <begin position="175"/>
        <end position="187"/>
    </location>
</feature>
<feature type="compositionally biased region" description="Acidic residues" evidence="10">
    <location>
        <begin position="787"/>
        <end position="800"/>
    </location>
</feature>
<evidence type="ECO:0000259" key="11">
    <source>
        <dbReference type="PROSITE" id="PS50011"/>
    </source>
</evidence>
<dbReference type="InterPro" id="IPR008271">
    <property type="entry name" value="Ser/Thr_kinase_AS"/>
</dbReference>
<dbReference type="EMBL" id="SWFS01000181">
    <property type="protein sequence ID" value="KAA8915183.1"/>
    <property type="molecule type" value="Genomic_DNA"/>
</dbReference>
<keyword evidence="5" id="KW-0547">Nucleotide-binding</keyword>
<evidence type="ECO:0000256" key="5">
    <source>
        <dbReference type="ARBA" id="ARBA00022741"/>
    </source>
</evidence>
<feature type="compositionally biased region" description="Polar residues" evidence="10">
    <location>
        <begin position="189"/>
        <end position="207"/>
    </location>
</feature>
<feature type="compositionally biased region" description="Low complexity" evidence="10">
    <location>
        <begin position="1"/>
        <end position="10"/>
    </location>
</feature>
<evidence type="ECO:0000256" key="4">
    <source>
        <dbReference type="ARBA" id="ARBA00022679"/>
    </source>
</evidence>
<proteinExistence type="inferred from homology"/>
<dbReference type="VEuPathDB" id="FungiDB:TRICI_002678"/>
<dbReference type="Proteomes" id="UP000761534">
    <property type="component" value="Unassembled WGS sequence"/>
</dbReference>
<evidence type="ECO:0000313" key="12">
    <source>
        <dbReference type="EMBL" id="KAA8915183.1"/>
    </source>
</evidence>
<protein>
    <recommendedName>
        <fullName evidence="2">non-specific serine/threonine protein kinase</fullName>
        <ecNumber evidence="2">2.7.11.1</ecNumber>
    </recommendedName>
</protein>
<feature type="compositionally biased region" description="Polar residues" evidence="10">
    <location>
        <begin position="818"/>
        <end position="832"/>
    </location>
</feature>
<dbReference type="GO" id="GO:0000749">
    <property type="term" value="P:response to pheromone triggering conjugation with cellular fusion"/>
    <property type="evidence" value="ECO:0007669"/>
    <property type="project" value="UniProtKB-ARBA"/>
</dbReference>
<feature type="compositionally biased region" description="Basic and acidic residues" evidence="10">
    <location>
        <begin position="220"/>
        <end position="231"/>
    </location>
</feature>
<dbReference type="PROSITE" id="PS00108">
    <property type="entry name" value="PROTEIN_KINASE_ST"/>
    <property type="match status" value="1"/>
</dbReference>
<comment type="similarity">
    <text evidence="1">Belongs to the protein kinase superfamily. AGC Ser/Thr protein kinase family.</text>
</comment>
<keyword evidence="7" id="KW-0067">ATP-binding</keyword>
<feature type="compositionally biased region" description="Low complexity" evidence="10">
    <location>
        <begin position="727"/>
        <end position="736"/>
    </location>
</feature>
<dbReference type="InterPro" id="IPR000719">
    <property type="entry name" value="Prot_kinase_dom"/>
</dbReference>
<reference evidence="12" key="1">
    <citation type="journal article" date="2019" name="G3 (Bethesda)">
        <title>Genome Assemblies of Two Rare Opportunistic Yeast Pathogens: Diutina rugosa (syn. Candida rugosa) and Trichomonascus ciferrii (syn. Candida ciferrii).</title>
        <authorList>
            <person name="Mixao V."/>
            <person name="Saus E."/>
            <person name="Hansen A.P."/>
            <person name="Lass-Florl C."/>
            <person name="Gabaldon T."/>
        </authorList>
    </citation>
    <scope>NUCLEOTIDE SEQUENCE</scope>
    <source>
        <strain evidence="12">CBS 4856</strain>
    </source>
</reference>
<organism evidence="12 13">
    <name type="scientific">Trichomonascus ciferrii</name>
    <dbReference type="NCBI Taxonomy" id="44093"/>
    <lineage>
        <taxon>Eukaryota</taxon>
        <taxon>Fungi</taxon>
        <taxon>Dikarya</taxon>
        <taxon>Ascomycota</taxon>
        <taxon>Saccharomycotina</taxon>
        <taxon>Dipodascomycetes</taxon>
        <taxon>Dipodascales</taxon>
        <taxon>Trichomonascaceae</taxon>
        <taxon>Trichomonascus</taxon>
        <taxon>Trichomonascus ciferrii complex</taxon>
    </lineage>
</organism>
<keyword evidence="6" id="KW-0418">Kinase</keyword>
<name>A0A642VB55_9ASCO</name>
<feature type="compositionally biased region" description="Low complexity" evidence="10">
    <location>
        <begin position="75"/>
        <end position="98"/>
    </location>
</feature>
<evidence type="ECO:0000256" key="6">
    <source>
        <dbReference type="ARBA" id="ARBA00022777"/>
    </source>
</evidence>
<dbReference type="AlphaFoldDB" id="A0A642VB55"/>
<feature type="region of interest" description="Disordered" evidence="10">
    <location>
        <begin position="1"/>
        <end position="363"/>
    </location>
</feature>
<dbReference type="Gene3D" id="1.10.510.10">
    <property type="entry name" value="Transferase(Phosphotransferase) domain 1"/>
    <property type="match status" value="1"/>
</dbReference>
<gene>
    <name evidence="12" type="ORF">TRICI_002678</name>
</gene>
<comment type="caution">
    <text evidence="12">The sequence shown here is derived from an EMBL/GenBank/DDBJ whole genome shotgun (WGS) entry which is preliminary data.</text>
</comment>
<dbReference type="GO" id="GO:0004674">
    <property type="term" value="F:protein serine/threonine kinase activity"/>
    <property type="evidence" value="ECO:0007669"/>
    <property type="project" value="UniProtKB-KW"/>
</dbReference>
<keyword evidence="4" id="KW-0808">Transferase</keyword>
<dbReference type="InterPro" id="IPR011009">
    <property type="entry name" value="Kinase-like_dom_sf"/>
</dbReference>
<evidence type="ECO:0000256" key="3">
    <source>
        <dbReference type="ARBA" id="ARBA00022527"/>
    </source>
</evidence>
<feature type="compositionally biased region" description="Pro residues" evidence="10">
    <location>
        <begin position="11"/>
        <end position="20"/>
    </location>
</feature>
<keyword evidence="13" id="KW-1185">Reference proteome</keyword>
<dbReference type="Gene3D" id="3.30.200.20">
    <property type="entry name" value="Phosphorylase Kinase, domain 1"/>
    <property type="match status" value="1"/>
</dbReference>
<feature type="domain" description="Protein kinase" evidence="11">
    <location>
        <begin position="382"/>
        <end position="672"/>
    </location>
</feature>
<feature type="compositionally biased region" description="Low complexity" evidence="10">
    <location>
        <begin position="290"/>
        <end position="314"/>
    </location>
</feature>
<dbReference type="GO" id="GO:0005524">
    <property type="term" value="F:ATP binding"/>
    <property type="evidence" value="ECO:0007669"/>
    <property type="project" value="UniProtKB-KW"/>
</dbReference>
<evidence type="ECO:0000256" key="1">
    <source>
        <dbReference type="ARBA" id="ARBA00009903"/>
    </source>
</evidence>
<dbReference type="PANTHER" id="PTHR45637">
    <property type="entry name" value="FLIPPASE KINASE 1-RELATED"/>
    <property type="match status" value="1"/>
</dbReference>
<dbReference type="CDD" id="cd05574">
    <property type="entry name" value="STKc_phototropin_like"/>
    <property type="match status" value="1"/>
</dbReference>
<evidence type="ECO:0000256" key="9">
    <source>
        <dbReference type="ARBA" id="ARBA00048679"/>
    </source>
</evidence>
<evidence type="ECO:0000256" key="8">
    <source>
        <dbReference type="ARBA" id="ARBA00047899"/>
    </source>
</evidence>
<keyword evidence="3" id="KW-0723">Serine/threonine-protein kinase</keyword>
<dbReference type="Pfam" id="PF00069">
    <property type="entry name" value="Pkinase"/>
    <property type="match status" value="1"/>
</dbReference>
<feature type="compositionally biased region" description="Polar residues" evidence="10">
    <location>
        <begin position="330"/>
        <end position="349"/>
    </location>
</feature>
<feature type="compositionally biased region" description="Low complexity" evidence="10">
    <location>
        <begin position="21"/>
        <end position="36"/>
    </location>
</feature>
<evidence type="ECO:0000256" key="2">
    <source>
        <dbReference type="ARBA" id="ARBA00012513"/>
    </source>
</evidence>
<dbReference type="PROSITE" id="PS50011">
    <property type="entry name" value="PROTEIN_KINASE_DOM"/>
    <property type="match status" value="1"/>
</dbReference>
<dbReference type="EC" id="2.7.11.1" evidence="2"/>
<dbReference type="OrthoDB" id="432483at2759"/>
<evidence type="ECO:0000256" key="10">
    <source>
        <dbReference type="SAM" id="MobiDB-lite"/>
    </source>
</evidence>